<evidence type="ECO:0000313" key="10">
    <source>
        <dbReference type="EMBL" id="KAJ1724531.1"/>
    </source>
</evidence>
<feature type="region of interest" description="Disordered" evidence="7">
    <location>
        <begin position="239"/>
        <end position="296"/>
    </location>
</feature>
<dbReference type="HAMAP" id="MF_01116">
    <property type="entry name" value="TSR3"/>
    <property type="match status" value="1"/>
</dbReference>
<protein>
    <recommendedName>
        <fullName evidence="6">18S rRNA aminocarboxypropyltransferase</fullName>
        <ecNumber evidence="6">2.5.1.157</ecNumber>
    </recommendedName>
</protein>
<keyword evidence="11" id="KW-1185">Reference proteome</keyword>
<dbReference type="OrthoDB" id="10262062at2759"/>
<dbReference type="GO" id="GO:0000455">
    <property type="term" value="P:enzyme-directed rRNA pseudouridine synthesis"/>
    <property type="evidence" value="ECO:0007669"/>
    <property type="project" value="UniProtKB-UniRule"/>
</dbReference>
<feature type="binding site" evidence="6">
    <location>
        <position position="152"/>
    </location>
    <ligand>
        <name>S-adenosyl-L-methionine</name>
        <dbReference type="ChEBI" id="CHEBI:59789"/>
    </ligand>
</feature>
<accession>A0A9W7Y0G9</accession>
<comment type="catalytic activity">
    <reaction evidence="6">
        <text>an N(1)-methylpseudouridine in rRNA + S-adenosyl-L-methionine = N(1)-methyl-N(3)-[(3S)-3-amino-3-carboxypropyl]pseudouridine in rRNA + S-methyl-5'-thioadenosine + H(+)</text>
        <dbReference type="Rhea" id="RHEA:63296"/>
        <dbReference type="Rhea" id="RHEA-COMP:11634"/>
        <dbReference type="Rhea" id="RHEA-COMP:16310"/>
        <dbReference type="ChEBI" id="CHEBI:15378"/>
        <dbReference type="ChEBI" id="CHEBI:17509"/>
        <dbReference type="ChEBI" id="CHEBI:59789"/>
        <dbReference type="ChEBI" id="CHEBI:74890"/>
        <dbReference type="ChEBI" id="CHEBI:146234"/>
        <dbReference type="EC" id="2.5.1.157"/>
    </reaction>
</comment>
<keyword evidence="5 6" id="KW-0949">S-adenosyl-L-methionine</keyword>
<dbReference type="InterPro" id="IPR007209">
    <property type="entry name" value="RNaseL-inhib-like_metal-bd_dom"/>
</dbReference>
<evidence type="ECO:0000256" key="7">
    <source>
        <dbReference type="SAM" id="MobiDB-lite"/>
    </source>
</evidence>
<feature type="compositionally biased region" description="Acidic residues" evidence="7">
    <location>
        <begin position="268"/>
        <end position="290"/>
    </location>
</feature>
<dbReference type="EMBL" id="JANBOJ010000029">
    <property type="protein sequence ID" value="KAJ1724531.1"/>
    <property type="molecule type" value="Genomic_DNA"/>
</dbReference>
<evidence type="ECO:0000256" key="2">
    <source>
        <dbReference type="ARBA" id="ARBA00022517"/>
    </source>
</evidence>
<comment type="function">
    <text evidence="6">Aminocarboxypropyltransferase that catalyzes the aminocarboxypropyl transfer on pseudouridine at position 1191 (Psi1191) in 18S rRNA. It constitutes the last step in biosynthesis of the hypermodified N1-methyl-N3-(3-amino-3-carboxypropyl) pseudouridine (m1acp3-Psi) conserved in eukaryotic 18S rRNA.</text>
</comment>
<dbReference type="GO" id="GO:0005634">
    <property type="term" value="C:nucleus"/>
    <property type="evidence" value="ECO:0007669"/>
    <property type="project" value="UniProtKB-SubCell"/>
</dbReference>
<evidence type="ECO:0000256" key="3">
    <source>
        <dbReference type="ARBA" id="ARBA00022552"/>
    </source>
</evidence>
<gene>
    <name evidence="6 10" type="primary">TSR3</name>
    <name evidence="10" type="ORF">LPJ53_001236</name>
</gene>
<dbReference type="InterPro" id="IPR007177">
    <property type="entry name" value="Tsr3_C"/>
</dbReference>
<dbReference type="AlphaFoldDB" id="A0A9W7Y0G9"/>
<organism evidence="10 11">
    <name type="scientific">Coemansia erecta</name>
    <dbReference type="NCBI Taxonomy" id="147472"/>
    <lineage>
        <taxon>Eukaryota</taxon>
        <taxon>Fungi</taxon>
        <taxon>Fungi incertae sedis</taxon>
        <taxon>Zoopagomycota</taxon>
        <taxon>Kickxellomycotina</taxon>
        <taxon>Kickxellomycetes</taxon>
        <taxon>Kickxellales</taxon>
        <taxon>Kickxellaceae</taxon>
        <taxon>Coemansia</taxon>
    </lineage>
</organism>
<dbReference type="GO" id="GO:0106388">
    <property type="term" value="F:rRNA small subunit aminocarboxypropyltransferase activity"/>
    <property type="evidence" value="ECO:0007669"/>
    <property type="project" value="UniProtKB-EC"/>
</dbReference>
<evidence type="ECO:0000259" key="9">
    <source>
        <dbReference type="Pfam" id="PF04068"/>
    </source>
</evidence>
<feature type="compositionally biased region" description="Basic residues" evidence="7">
    <location>
        <begin position="18"/>
        <end position="31"/>
    </location>
</feature>
<keyword evidence="4 6" id="KW-0808">Transferase</keyword>
<feature type="region of interest" description="Disordered" evidence="7">
    <location>
        <begin position="1"/>
        <end position="47"/>
    </location>
</feature>
<name>A0A9W7Y0G9_9FUNG</name>
<comment type="subcellular location">
    <subcellularLocation>
        <location evidence="6">Cytoplasm</location>
    </subcellularLocation>
    <subcellularLocation>
        <location evidence="6">Nucleus</location>
    </subcellularLocation>
</comment>
<feature type="binding site" evidence="6">
    <location>
        <position position="66"/>
    </location>
    <ligand>
        <name>S-adenosyl-L-methionine</name>
        <dbReference type="ChEBI" id="CHEBI:59789"/>
    </ligand>
</feature>
<feature type="binding site" evidence="6">
    <location>
        <position position="114"/>
    </location>
    <ligand>
        <name>S-adenosyl-L-methionine</name>
        <dbReference type="ChEBI" id="CHEBI:59789"/>
    </ligand>
</feature>
<comment type="catalytic activity">
    <reaction evidence="6">
        <text>N(1)-methylpseudouridine(1191) in yeast 18S rRNA + S-adenosyl-L-methionine = N(1)-methyl-N(3)-[(3S)-3-amino-3-carboxypropyl]pseudouridine(1191) in yeast 18S rRNA + S-methyl-5'-thioadenosine + H(+)</text>
        <dbReference type="Rhea" id="RHEA:63300"/>
        <dbReference type="Rhea" id="RHEA-COMP:13852"/>
        <dbReference type="Rhea" id="RHEA-COMP:16309"/>
        <dbReference type="ChEBI" id="CHEBI:15378"/>
        <dbReference type="ChEBI" id="CHEBI:17509"/>
        <dbReference type="ChEBI" id="CHEBI:59789"/>
        <dbReference type="ChEBI" id="CHEBI:74890"/>
        <dbReference type="ChEBI" id="CHEBI:146234"/>
    </reaction>
</comment>
<comment type="similarity">
    <text evidence="6">Belongs to the TDD superfamily. TSR3 family.</text>
</comment>
<feature type="domain" description="16S/18S rRNA aminocarboxypropyltransferase Tsr3 C-terminal" evidence="8">
    <location>
        <begin position="88"/>
        <end position="214"/>
    </location>
</feature>
<evidence type="ECO:0000256" key="5">
    <source>
        <dbReference type="ARBA" id="ARBA00022691"/>
    </source>
</evidence>
<dbReference type="PANTHER" id="PTHR20426">
    <property type="entry name" value="RIBOSOME BIOGENESIS PROTEIN TSR3 HOMOLOG"/>
    <property type="match status" value="1"/>
</dbReference>
<evidence type="ECO:0000256" key="4">
    <source>
        <dbReference type="ARBA" id="ARBA00022679"/>
    </source>
</evidence>
<keyword evidence="3 6" id="KW-0698">rRNA processing</keyword>
<dbReference type="InterPro" id="IPR022968">
    <property type="entry name" value="Tsr3-like"/>
</dbReference>
<proteinExistence type="inferred from homology"/>
<feature type="region of interest" description="Disordered" evidence="7">
    <location>
        <begin position="310"/>
        <end position="346"/>
    </location>
</feature>
<dbReference type="Proteomes" id="UP001149813">
    <property type="component" value="Unassembled WGS sequence"/>
</dbReference>
<dbReference type="PANTHER" id="PTHR20426:SF0">
    <property type="entry name" value="18S RRNA AMINOCARBOXYPROPYLTRANSFERASE"/>
    <property type="match status" value="1"/>
</dbReference>
<evidence type="ECO:0000313" key="11">
    <source>
        <dbReference type="Proteomes" id="UP001149813"/>
    </source>
</evidence>
<feature type="compositionally biased region" description="Acidic residues" evidence="7">
    <location>
        <begin position="322"/>
        <end position="337"/>
    </location>
</feature>
<keyword evidence="6" id="KW-0539">Nucleus</keyword>
<feature type="binding site" evidence="6">
    <location>
        <position position="137"/>
    </location>
    <ligand>
        <name>S-adenosyl-L-methionine</name>
        <dbReference type="ChEBI" id="CHEBI:59789"/>
    </ligand>
</feature>
<dbReference type="GO" id="GO:0030490">
    <property type="term" value="P:maturation of SSU-rRNA"/>
    <property type="evidence" value="ECO:0007669"/>
    <property type="project" value="TreeGrafter"/>
</dbReference>
<sequence length="346" mass="38503">MAKGSSGKRTGGRGGHGASKHRHDRHDRHDRHAPDPSASDNNSDSEKLPVPLGMWDFDHCDPKRCSGRKLARLGLVQEFRLTTVFKGIVMSPEGTQVVSRADLPIMQAHGAAMVDCSWARLDEVPFNKIRAQHNRLLPYLVAANPVNYGKPWRLNCVEALAAAFFIVGWDDVGDRLMAKFKWGHAFREMNRTLLDRYRACEDNKAVIEVQTEWMAMIERETLAREHERFVEYGDIGNEINSEEESDDGLAHNPNHAPGADPRRFDIPASDDESGSDDGAGSEEDSDDDEISERQMARLVRQGVYRAETDRLGNVSYVKVTTDADESDGGSDDDDDELAASLAASRI</sequence>
<dbReference type="GO" id="GO:1904047">
    <property type="term" value="F:S-adenosyl-L-methionine binding"/>
    <property type="evidence" value="ECO:0007669"/>
    <property type="project" value="UniProtKB-UniRule"/>
</dbReference>
<evidence type="ECO:0000256" key="6">
    <source>
        <dbReference type="HAMAP-Rule" id="MF_03146"/>
    </source>
</evidence>
<reference evidence="10" key="1">
    <citation type="submission" date="2022-07" db="EMBL/GenBank/DDBJ databases">
        <title>Phylogenomic reconstructions and comparative analyses of Kickxellomycotina fungi.</title>
        <authorList>
            <person name="Reynolds N.K."/>
            <person name="Stajich J.E."/>
            <person name="Barry K."/>
            <person name="Grigoriev I.V."/>
            <person name="Crous P."/>
            <person name="Smith M.E."/>
        </authorList>
    </citation>
    <scope>NUCLEOTIDE SEQUENCE</scope>
    <source>
        <strain evidence="10">NBRC 32514</strain>
    </source>
</reference>
<dbReference type="NCBIfam" id="NF002621">
    <property type="entry name" value="PRK02287.1"/>
    <property type="match status" value="1"/>
</dbReference>
<dbReference type="Pfam" id="PF04034">
    <property type="entry name" value="Ribo_biogen_C"/>
    <property type="match status" value="1"/>
</dbReference>
<evidence type="ECO:0000259" key="8">
    <source>
        <dbReference type="Pfam" id="PF04034"/>
    </source>
</evidence>
<feature type="domain" description="RNase L inhibitor RLI-like possible metal-binding" evidence="9">
    <location>
        <begin position="51"/>
        <end position="81"/>
    </location>
</feature>
<keyword evidence="2 6" id="KW-0690">Ribosome biogenesis</keyword>
<comment type="caution">
    <text evidence="10">The sequence shown here is derived from an EMBL/GenBank/DDBJ whole genome shotgun (WGS) entry which is preliminary data.</text>
</comment>
<keyword evidence="1 6" id="KW-0963">Cytoplasm</keyword>
<dbReference type="Pfam" id="PF04068">
    <property type="entry name" value="Fer4_RLI"/>
    <property type="match status" value="1"/>
</dbReference>
<evidence type="ECO:0000256" key="1">
    <source>
        <dbReference type="ARBA" id="ARBA00022490"/>
    </source>
</evidence>
<dbReference type="EC" id="2.5.1.157" evidence="6"/>
<dbReference type="GO" id="GO:0005737">
    <property type="term" value="C:cytoplasm"/>
    <property type="evidence" value="ECO:0007669"/>
    <property type="project" value="UniProtKB-SubCell"/>
</dbReference>